<keyword evidence="9 11" id="KW-0472">Membrane</keyword>
<feature type="transmembrane region" description="Helical" evidence="11">
    <location>
        <begin position="677"/>
        <end position="699"/>
    </location>
</feature>
<feature type="domain" description="ABC transporter" evidence="12">
    <location>
        <begin position="870"/>
        <end position="1112"/>
    </location>
</feature>
<feature type="compositionally biased region" description="Basic and acidic residues" evidence="10">
    <location>
        <begin position="35"/>
        <end position="52"/>
    </location>
</feature>
<evidence type="ECO:0000256" key="1">
    <source>
        <dbReference type="ARBA" id="ARBA00004651"/>
    </source>
</evidence>
<evidence type="ECO:0000256" key="6">
    <source>
        <dbReference type="ARBA" id="ARBA00022741"/>
    </source>
</evidence>
<dbReference type="InterPro" id="IPR029481">
    <property type="entry name" value="ABC_trans_N"/>
</dbReference>
<comment type="similarity">
    <text evidence="2">Belongs to the ABC transporter superfamily. ABCG family. PDR (TC 3.A.1.205) subfamily.</text>
</comment>
<keyword evidence="5 11" id="KW-0812">Transmembrane</keyword>
<feature type="transmembrane region" description="Helical" evidence="11">
    <location>
        <begin position="1315"/>
        <end position="1334"/>
    </location>
</feature>
<dbReference type="SMART" id="SM00382">
    <property type="entry name" value="AAA"/>
    <property type="match status" value="2"/>
</dbReference>
<dbReference type="Gene3D" id="3.40.50.300">
    <property type="entry name" value="P-loop containing nucleotide triphosphate hydrolases"/>
    <property type="match status" value="2"/>
</dbReference>
<evidence type="ECO:0000256" key="7">
    <source>
        <dbReference type="ARBA" id="ARBA00022840"/>
    </source>
</evidence>
<feature type="transmembrane region" description="Helical" evidence="11">
    <location>
        <begin position="539"/>
        <end position="558"/>
    </location>
</feature>
<sequence>MNGIREAGVSEIAVKEEPGLTHAESTSSSEVVSTIKKESISHEESSHGRNVAEDEALVSKAPSLSTISSPVESENAEKTLVSTARRASLNPNEASYLAQFATTEDASRLSSLANISLSEPLLNPGGKDFDLYRWLRKLMYMLNQDRIQETAAIRFHSLNVLGTRFSLRRQHTVLDVFSSLLRPRETFNLGPKFPKQIIWNLNGILNSGELLLVLGRPGSGCSTVARALCGELSGLKLDHESVIQYSGIPHHAIPKVMLYNPKVDRHFPHLTVGQTLEFAASVRTPEERLQAVTRPEYAKLITKVVMAVFGLSHTYSTKIGSESVRGVSEGDRKRANIAEIALSGAALAAWDKPTRGLDSAEATRFAQSLRLAADLGSSTHVVTAYQANQATYDLFDRTLLLYEGRQIYYGSAAKARGFFERQGWYCPPELGTADFLTSVTDAAERQPRQGMENKVPRTPDEFAAYWRQSAEYQELQREMGDSQQVAVSSNEERPEPKQEKPPKRPFYAWSNRAYPSISTQITMTTKRAFQRAWNERASAIYKLVVNFILALLIGSMFYNTPATTSSFFSKGAVLLYIVLLNSFMSLTEISSQHSQRPVVEKHASFGFYHPMVESAAVILSDIPTKFLLVLINNIVIYLMSNLRREPSQFFICLIFNFVLIIVTSAAFRSTAAVAKTLAQAMALAGGLVLPVIIYTGFIIPVPRIHKWFDFIHDVNPAYYAYEALVANEFHGREFGCSELVPSYPILGGNTFICSAVGAVAGRRTVSGDKYIWATYKYTYDHVWRNFGILIAFLVGWMIVYFAATQFISYSNVIVETPLFRRGNEPAFLKHGADQNVDEEAGRPSVSANQDTTSSVREDVFLSNTPQRETLTWRDVAYDIDTSGGHRRVLDQVSGWAKPGTITALMSINSVERTTLLKVLAQRTTVGTVSGEIFLNNWSLSSTLQRKVGYVQQQDLHLETATVRETIQFSAMLRQPGSFSKAEKYAHVEEIIKMLDMEDYAEAVVGVVGEGLTTKQRKLLSIGVEVAARPKLLLLDEPSSGLDVQSSYAIYHVLRKLADAGQTVLCTVHQPSMTIFKQIDQVLFLSNEGKTVYFGPVGENARTLLDYFGSHGTHRTGRNDGDPGEYMLEILHASNKRSESWSDIWTRSSAAAIQDELVRIHAHTEAQDDHPDDHQEYATSEFLQFFIVLRRIIQQYWRSPLYTASRIVLNICAALFIGFSFYKPGSSIRGLQETIFSAFMLCTLYAPLVYQITPLLTTNRTLYETRERLSKIYSGFVLLLATILVELLYQTPLSICVWASYSYAVSDVQSSPRQGLTLIFILQLFISTISFALIIIPTSTLLPALLTFLSLTFNGVMQPPHALPGFWMFMYRVSPFTYFVSGITATQLHNRPVNCSDTERSIFNPPLGLFCGEYLYEFLETAPGTLLNPFATRNCEYCPFSVADQFLAQREYRWDQRWMAFGVGWLYVGFNLGVAVLVYYLFWRRGWRGRLSDWVKGLVRKSVNVDV</sequence>
<evidence type="ECO:0000256" key="9">
    <source>
        <dbReference type="ARBA" id="ARBA00023136"/>
    </source>
</evidence>
<evidence type="ECO:0000256" key="4">
    <source>
        <dbReference type="ARBA" id="ARBA00022475"/>
    </source>
</evidence>
<feature type="transmembrane region" description="Helical" evidence="11">
    <location>
        <begin position="1271"/>
        <end position="1303"/>
    </location>
</feature>
<dbReference type="PANTHER" id="PTHR19241">
    <property type="entry name" value="ATP-BINDING CASSETTE TRANSPORTER"/>
    <property type="match status" value="1"/>
</dbReference>
<dbReference type="GO" id="GO:0005886">
    <property type="term" value="C:plasma membrane"/>
    <property type="evidence" value="ECO:0007669"/>
    <property type="project" value="UniProtKB-SubCell"/>
</dbReference>
<feature type="transmembrane region" description="Helical" evidence="11">
    <location>
        <begin position="567"/>
        <end position="586"/>
    </location>
</feature>
<feature type="transmembrane region" description="Helical" evidence="11">
    <location>
        <begin position="1200"/>
        <end position="1221"/>
    </location>
</feature>
<evidence type="ECO:0000313" key="13">
    <source>
        <dbReference type="EMBL" id="PYI12315.1"/>
    </source>
</evidence>
<feature type="transmembrane region" description="Helical" evidence="11">
    <location>
        <begin position="650"/>
        <end position="671"/>
    </location>
</feature>
<dbReference type="Pfam" id="PF14510">
    <property type="entry name" value="ABC_trans_N"/>
    <property type="match status" value="1"/>
</dbReference>
<keyword evidence="7" id="KW-0067">ATP-binding</keyword>
<evidence type="ECO:0000256" key="8">
    <source>
        <dbReference type="ARBA" id="ARBA00022989"/>
    </source>
</evidence>
<dbReference type="PROSITE" id="PS50893">
    <property type="entry name" value="ABC_TRANSPORTER_2"/>
    <property type="match status" value="2"/>
</dbReference>
<dbReference type="FunFam" id="3.40.50.300:FF:000054">
    <property type="entry name" value="ABC multidrug transporter atrF"/>
    <property type="match status" value="1"/>
</dbReference>
<proteinExistence type="inferred from homology"/>
<accession>A0A319EVC3</accession>
<dbReference type="Proteomes" id="UP000248423">
    <property type="component" value="Unassembled WGS sequence"/>
</dbReference>
<feature type="region of interest" description="Disordered" evidence="10">
    <location>
        <begin position="1"/>
        <end position="56"/>
    </location>
</feature>
<dbReference type="Pfam" id="PF00005">
    <property type="entry name" value="ABC_tran"/>
    <property type="match status" value="2"/>
</dbReference>
<evidence type="ECO:0000256" key="5">
    <source>
        <dbReference type="ARBA" id="ARBA00022692"/>
    </source>
</evidence>
<protein>
    <recommendedName>
        <fullName evidence="12">ABC transporter domain-containing protein</fullName>
    </recommendedName>
</protein>
<feature type="transmembrane region" description="Helical" evidence="11">
    <location>
        <begin position="1457"/>
        <end position="1481"/>
    </location>
</feature>
<dbReference type="OrthoDB" id="8061355at2759"/>
<dbReference type="InterPro" id="IPR013525">
    <property type="entry name" value="ABC2_TM"/>
</dbReference>
<organism evidence="13 14">
    <name type="scientific">Aspergillus sclerotiicarbonarius (strain CBS 121057 / IBT 28362)</name>
    <dbReference type="NCBI Taxonomy" id="1448318"/>
    <lineage>
        <taxon>Eukaryota</taxon>
        <taxon>Fungi</taxon>
        <taxon>Dikarya</taxon>
        <taxon>Ascomycota</taxon>
        <taxon>Pezizomycotina</taxon>
        <taxon>Eurotiomycetes</taxon>
        <taxon>Eurotiomycetidae</taxon>
        <taxon>Eurotiales</taxon>
        <taxon>Aspergillaceae</taxon>
        <taxon>Aspergillus</taxon>
        <taxon>Aspergillus subgen. Circumdati</taxon>
    </lineage>
</organism>
<evidence type="ECO:0000256" key="3">
    <source>
        <dbReference type="ARBA" id="ARBA00022448"/>
    </source>
</evidence>
<dbReference type="GO" id="GO:0016887">
    <property type="term" value="F:ATP hydrolysis activity"/>
    <property type="evidence" value="ECO:0007669"/>
    <property type="project" value="InterPro"/>
</dbReference>
<evidence type="ECO:0000256" key="2">
    <source>
        <dbReference type="ARBA" id="ARBA00006012"/>
    </source>
</evidence>
<dbReference type="Pfam" id="PF01061">
    <property type="entry name" value="ABC2_membrane"/>
    <property type="match status" value="2"/>
</dbReference>
<dbReference type="SUPFAM" id="SSF52540">
    <property type="entry name" value="P-loop containing nucleoside triphosphate hydrolases"/>
    <property type="match status" value="2"/>
</dbReference>
<keyword evidence="8 11" id="KW-1133">Transmembrane helix</keyword>
<keyword evidence="3" id="KW-0813">Transport</keyword>
<feature type="transmembrane region" description="Helical" evidence="11">
    <location>
        <begin position="786"/>
        <end position="803"/>
    </location>
</feature>
<dbReference type="GO" id="GO:0140359">
    <property type="term" value="F:ABC-type transporter activity"/>
    <property type="evidence" value="ECO:0007669"/>
    <property type="project" value="InterPro"/>
</dbReference>
<reference evidence="13 14" key="1">
    <citation type="submission" date="2018-02" db="EMBL/GenBank/DDBJ databases">
        <title>The genomes of Aspergillus section Nigri reveals drivers in fungal speciation.</title>
        <authorList>
            <consortium name="DOE Joint Genome Institute"/>
            <person name="Vesth T.C."/>
            <person name="Nybo J."/>
            <person name="Theobald S."/>
            <person name="Brandl J."/>
            <person name="Frisvad J.C."/>
            <person name="Nielsen K.F."/>
            <person name="Lyhne E.K."/>
            <person name="Kogle M.E."/>
            <person name="Kuo A."/>
            <person name="Riley R."/>
            <person name="Clum A."/>
            <person name="Nolan M."/>
            <person name="Lipzen A."/>
            <person name="Salamov A."/>
            <person name="Henrissat B."/>
            <person name="Wiebenga A."/>
            <person name="De vries R.P."/>
            <person name="Grigoriev I.V."/>
            <person name="Mortensen U.H."/>
            <person name="Andersen M.R."/>
            <person name="Baker S.E."/>
        </authorList>
    </citation>
    <scope>NUCLEOTIDE SEQUENCE [LARGE SCALE GENOMIC DNA]</scope>
    <source>
        <strain evidence="13 14">CBS 121057</strain>
    </source>
</reference>
<dbReference type="VEuPathDB" id="FungiDB:BO78DRAFT_465515"/>
<comment type="subcellular location">
    <subcellularLocation>
        <location evidence="1">Cell membrane</location>
        <topology evidence="1">Multi-pass membrane protein</topology>
    </subcellularLocation>
</comment>
<feature type="transmembrane region" description="Helical" evidence="11">
    <location>
        <begin position="1233"/>
        <end position="1251"/>
    </location>
</feature>
<dbReference type="STRING" id="1448318.A0A319EVC3"/>
<evidence type="ECO:0000313" key="14">
    <source>
        <dbReference type="Proteomes" id="UP000248423"/>
    </source>
</evidence>
<dbReference type="GO" id="GO:0005524">
    <property type="term" value="F:ATP binding"/>
    <property type="evidence" value="ECO:0007669"/>
    <property type="project" value="UniProtKB-KW"/>
</dbReference>
<evidence type="ECO:0000256" key="11">
    <source>
        <dbReference type="SAM" id="Phobius"/>
    </source>
</evidence>
<dbReference type="Pfam" id="PF06422">
    <property type="entry name" value="PDR_CDR"/>
    <property type="match status" value="1"/>
</dbReference>
<name>A0A319EVC3_ASPSB</name>
<feature type="compositionally biased region" description="Basic and acidic residues" evidence="10">
    <location>
        <begin position="490"/>
        <end position="502"/>
    </location>
</feature>
<evidence type="ECO:0000256" key="10">
    <source>
        <dbReference type="SAM" id="MobiDB-lite"/>
    </source>
</evidence>
<keyword evidence="14" id="KW-1185">Reference proteome</keyword>
<keyword evidence="4" id="KW-1003">Cell membrane</keyword>
<keyword evidence="6" id="KW-0547">Nucleotide-binding</keyword>
<feature type="domain" description="ABC transporter" evidence="12">
    <location>
        <begin position="181"/>
        <end position="428"/>
    </location>
</feature>
<dbReference type="InterPro" id="IPR003593">
    <property type="entry name" value="AAA+_ATPase"/>
</dbReference>
<feature type="region of interest" description="Disordered" evidence="10">
    <location>
        <begin position="480"/>
        <end position="505"/>
    </location>
</feature>
<feature type="compositionally biased region" description="Low complexity" evidence="10">
    <location>
        <begin position="24"/>
        <end position="34"/>
    </location>
</feature>
<dbReference type="InterPro" id="IPR010929">
    <property type="entry name" value="PDR_CDR_ABC"/>
</dbReference>
<dbReference type="EMBL" id="KZ826315">
    <property type="protein sequence ID" value="PYI12315.1"/>
    <property type="molecule type" value="Genomic_DNA"/>
</dbReference>
<feature type="transmembrane region" description="Helical" evidence="11">
    <location>
        <begin position="615"/>
        <end position="638"/>
    </location>
</feature>
<feature type="transmembrane region" description="Helical" evidence="11">
    <location>
        <begin position="1368"/>
        <end position="1387"/>
    </location>
</feature>
<gene>
    <name evidence="13" type="ORF">BO78DRAFT_465515</name>
</gene>
<dbReference type="InterPro" id="IPR027417">
    <property type="entry name" value="P-loop_NTPase"/>
</dbReference>
<evidence type="ECO:0000259" key="12">
    <source>
        <dbReference type="PROSITE" id="PS50893"/>
    </source>
</evidence>
<dbReference type="InterPro" id="IPR003439">
    <property type="entry name" value="ABC_transporter-like_ATP-bd"/>
</dbReference>